<dbReference type="Proteomes" id="UP000257451">
    <property type="component" value="Unassembled WGS sequence"/>
</dbReference>
<evidence type="ECO:0000313" key="2">
    <source>
        <dbReference type="Proteomes" id="UP000257451"/>
    </source>
</evidence>
<dbReference type="EMBL" id="PEDF01000085">
    <property type="protein sequence ID" value="RFZ40786.1"/>
    <property type="molecule type" value="Genomic_DNA"/>
</dbReference>
<name>A0A3E2MV91_MYCMR</name>
<comment type="caution">
    <text evidence="1">The sequence shown here is derived from an EMBL/GenBank/DDBJ whole genome shotgun (WGS) entry which is preliminary data.</text>
</comment>
<organism evidence="1 2">
    <name type="scientific">Mycobacterium marinum</name>
    <dbReference type="NCBI Taxonomy" id="1781"/>
    <lineage>
        <taxon>Bacteria</taxon>
        <taxon>Bacillati</taxon>
        <taxon>Actinomycetota</taxon>
        <taxon>Actinomycetes</taxon>
        <taxon>Mycobacteriales</taxon>
        <taxon>Mycobacteriaceae</taxon>
        <taxon>Mycobacterium</taxon>
        <taxon>Mycobacterium ulcerans group</taxon>
    </lineage>
</organism>
<evidence type="ECO:0000313" key="1">
    <source>
        <dbReference type="EMBL" id="RFZ40786.1"/>
    </source>
</evidence>
<accession>A0A3E2MV91</accession>
<gene>
    <name evidence="1" type="ORF">DAVIS_02751</name>
</gene>
<reference evidence="1 2" key="1">
    <citation type="journal article" date="2018" name="Sci. Rep.">
        <title>Extensive genomic diversity among Mycobacterium marinum strains revealed by whole genome sequencing.</title>
        <authorList>
            <person name="Das S."/>
            <person name="Pettersson B.M."/>
            <person name="Behra P.R."/>
            <person name="Mallick A."/>
            <person name="Cheramie M."/>
            <person name="Ramesh M."/>
            <person name="Shirreff L."/>
            <person name="DuCote T."/>
            <person name="Dasgupta S."/>
            <person name="Ennis D.G."/>
            <person name="Kirsebom L.A."/>
        </authorList>
    </citation>
    <scope>NUCLEOTIDE SEQUENCE [LARGE SCALE GENOMIC DNA]</scope>
    <source>
        <strain evidence="1 2">Davis1</strain>
    </source>
</reference>
<dbReference type="AlphaFoldDB" id="A0A3E2MV91"/>
<protein>
    <submittedName>
        <fullName evidence="1">Uncharacterized protein</fullName>
    </submittedName>
</protein>
<proteinExistence type="predicted"/>
<sequence>MLVQDVDVGFGVMAAGGHSRVAEACVAGRCMGTQPTHTQRQQQAAVAHFPHNRVRENRLEAGVQQCRVDQIAGLLGAHRTRQADLGEHRIAAAFTDMRRGQARERGAIVNSGLAEPFPQFVSVQTAGMGG</sequence>